<dbReference type="EMBL" id="FR872580">
    <property type="protein sequence ID" value="CCB87032.1"/>
    <property type="molecule type" value="Genomic_DNA"/>
</dbReference>
<sequence>MRRKVDLKRLMNKTDPAKTCQISVGSFAYQNSLLNHFQYSSLKNTLFCSSLLGE</sequence>
<evidence type="ECO:0000313" key="2">
    <source>
        <dbReference type="Proteomes" id="UP000000495"/>
    </source>
</evidence>
<protein>
    <submittedName>
        <fullName evidence="1">Uncharacterized protein</fullName>
    </submittedName>
</protein>
<dbReference type="HOGENOM" id="CLU_3046189_0_0_0"/>
<dbReference type="AlphaFoldDB" id="F8KXG9"/>
<name>F8KXG9_PARAV</name>
<organism evidence="1 2">
    <name type="scientific">Parachlamydia acanthamoebae (strain UV7)</name>
    <dbReference type="NCBI Taxonomy" id="765952"/>
    <lineage>
        <taxon>Bacteria</taxon>
        <taxon>Pseudomonadati</taxon>
        <taxon>Chlamydiota</taxon>
        <taxon>Chlamydiia</taxon>
        <taxon>Parachlamydiales</taxon>
        <taxon>Parachlamydiaceae</taxon>
        <taxon>Parachlamydia</taxon>
    </lineage>
</organism>
<reference key="1">
    <citation type="journal article" date="2011" name="Mol. Biol. Evol.">
        <title>Unity in variety -- the pan-genome of the Chlamydiae.</title>
        <authorList>
            <person name="Collingro A."/>
            <person name="Tischler P."/>
            <person name="Weinmaier T."/>
            <person name="Penz T."/>
            <person name="Heinz E."/>
            <person name="Brunham R.C."/>
            <person name="Read T.D."/>
            <person name="Bavoil P.M."/>
            <person name="Sachse K."/>
            <person name="Kahane S."/>
            <person name="Friedman M.G."/>
            <person name="Rattei T."/>
            <person name="Myers G.S.A."/>
            <person name="Horn M."/>
        </authorList>
    </citation>
    <scope>NUCLEOTIDE SEQUENCE</scope>
    <source>
        <strain>UV7</strain>
    </source>
</reference>
<dbReference type="KEGG" id="puv:PUV_20820"/>
<gene>
    <name evidence="1" type="ordered locus">PUV_20820</name>
</gene>
<reference evidence="1 2" key="2">
    <citation type="journal article" date="2011" name="Mol. Biol. Evol.">
        <title>Unity in variety--the pan-genome of the Chlamydiae.</title>
        <authorList>
            <person name="Collingro A."/>
            <person name="Tischler P."/>
            <person name="Weinmaier T."/>
            <person name="Penz T."/>
            <person name="Heinz E."/>
            <person name="Brunham R.C."/>
            <person name="Read T.D."/>
            <person name="Bavoil P.M."/>
            <person name="Sachse K."/>
            <person name="Kahane S."/>
            <person name="Friedman M.G."/>
            <person name="Rattei T."/>
            <person name="Myers G.S."/>
            <person name="Horn M."/>
        </authorList>
    </citation>
    <scope>NUCLEOTIDE SEQUENCE [LARGE SCALE GENOMIC DNA]</scope>
    <source>
        <strain evidence="2">UV7</strain>
    </source>
</reference>
<dbReference type="Proteomes" id="UP000000495">
    <property type="component" value="Chromosome"/>
</dbReference>
<accession>F8KXG9</accession>
<dbReference type="STRING" id="765952.PUV_20820"/>
<proteinExistence type="predicted"/>
<evidence type="ECO:0000313" key="1">
    <source>
        <dbReference type="EMBL" id="CCB87032.1"/>
    </source>
</evidence>
<keyword evidence="2" id="KW-1185">Reference proteome</keyword>